<sequence>MNELLKKYYAKNSAKFVNELQKKQVRNCFVPEQKK</sequence>
<evidence type="ECO:0000313" key="1">
    <source>
        <dbReference type="EMBL" id="CDZ78550.1"/>
    </source>
</evidence>
<name>A0A078KVT7_9GAMM</name>
<protein>
    <submittedName>
        <fullName evidence="1">Uncharacterized protein</fullName>
    </submittedName>
</protein>
<organism evidence="1 2">
    <name type="scientific">Legionella massiliensis</name>
    <dbReference type="NCBI Taxonomy" id="1034943"/>
    <lineage>
        <taxon>Bacteria</taxon>
        <taxon>Pseudomonadati</taxon>
        <taxon>Pseudomonadota</taxon>
        <taxon>Gammaproteobacteria</taxon>
        <taxon>Legionellales</taxon>
        <taxon>Legionellaceae</taxon>
        <taxon>Legionella</taxon>
    </lineage>
</organism>
<reference evidence="1 2" key="1">
    <citation type="submission" date="2014-06" db="EMBL/GenBank/DDBJ databases">
        <authorList>
            <person name="Urmite Genomes Urmite Genomes"/>
        </authorList>
    </citation>
    <scope>NUCLEOTIDE SEQUENCE [LARGE SCALE GENOMIC DNA]</scope>
</reference>
<accession>A0A078KVT7</accession>
<keyword evidence="2" id="KW-1185">Reference proteome</keyword>
<dbReference type="AlphaFoldDB" id="A0A078KVT7"/>
<evidence type="ECO:0000313" key="2">
    <source>
        <dbReference type="Proteomes" id="UP000044071"/>
    </source>
</evidence>
<dbReference type="Proteomes" id="UP000044071">
    <property type="component" value="Unassembled WGS sequence"/>
</dbReference>
<proteinExistence type="predicted"/>
<gene>
    <name evidence="1" type="ORF">BN59_02860</name>
</gene>
<dbReference type="EMBL" id="CCSB01000003">
    <property type="protein sequence ID" value="CDZ78550.1"/>
    <property type="molecule type" value="Genomic_DNA"/>
</dbReference>